<comment type="caution">
    <text evidence="1">The sequence shown here is derived from an EMBL/GenBank/DDBJ whole genome shotgun (WGS) entry which is preliminary data.</text>
</comment>
<gene>
    <name evidence="1" type="ORF">CPELLU_LOCUS11773</name>
</gene>
<dbReference type="Proteomes" id="UP000789759">
    <property type="component" value="Unassembled WGS sequence"/>
</dbReference>
<dbReference type="OrthoDB" id="2308632at2759"/>
<reference evidence="1" key="1">
    <citation type="submission" date="2021-06" db="EMBL/GenBank/DDBJ databases">
        <authorList>
            <person name="Kallberg Y."/>
            <person name="Tangrot J."/>
            <person name="Rosling A."/>
        </authorList>
    </citation>
    <scope>NUCLEOTIDE SEQUENCE</scope>
    <source>
        <strain evidence="1">FL966</strain>
    </source>
</reference>
<sequence>MNNNKNYYQCYVYKFLKNYKKCAITVLEEQNHVLKKFTSHNHAYEVFHIDVIHALNNIKKKALQTHKKPAQLIQDAAVNMPKESFSYMPNNDALYKQILYIRNKNLLS</sequence>
<accession>A0A9N9HPS7</accession>
<dbReference type="EMBL" id="CAJVQA010010720">
    <property type="protein sequence ID" value="CAG8700028.1"/>
    <property type="molecule type" value="Genomic_DNA"/>
</dbReference>
<dbReference type="AlphaFoldDB" id="A0A9N9HPS7"/>
<organism evidence="1 2">
    <name type="scientific">Cetraspora pellucida</name>
    <dbReference type="NCBI Taxonomy" id="1433469"/>
    <lineage>
        <taxon>Eukaryota</taxon>
        <taxon>Fungi</taxon>
        <taxon>Fungi incertae sedis</taxon>
        <taxon>Mucoromycota</taxon>
        <taxon>Glomeromycotina</taxon>
        <taxon>Glomeromycetes</taxon>
        <taxon>Diversisporales</taxon>
        <taxon>Gigasporaceae</taxon>
        <taxon>Cetraspora</taxon>
    </lineage>
</organism>
<keyword evidence="2" id="KW-1185">Reference proteome</keyword>
<name>A0A9N9HPS7_9GLOM</name>
<proteinExistence type="predicted"/>
<evidence type="ECO:0000313" key="1">
    <source>
        <dbReference type="EMBL" id="CAG8700028.1"/>
    </source>
</evidence>
<evidence type="ECO:0000313" key="2">
    <source>
        <dbReference type="Proteomes" id="UP000789759"/>
    </source>
</evidence>
<protein>
    <submittedName>
        <fullName evidence="1">17860_t:CDS:1</fullName>
    </submittedName>
</protein>